<evidence type="ECO:0000256" key="5">
    <source>
        <dbReference type="ARBA" id="ARBA00022694"/>
    </source>
</evidence>
<reference evidence="14 15" key="1">
    <citation type="journal article" date="2015" name="Genome Announc.">
        <title>Draft Genome Sequence of Filamentous Marine Cyanobacterium Lyngbya confervoides Strain BDU141951.</title>
        <authorList>
            <person name="Chandrababunaidu M.M."/>
            <person name="Sen D."/>
            <person name="Tripathy S."/>
        </authorList>
    </citation>
    <scope>NUCLEOTIDE SEQUENCE [LARGE SCALE GENOMIC DNA]</scope>
    <source>
        <strain evidence="14 15">BDU141951</strain>
    </source>
</reference>
<accession>A0ABD4T8B8</accession>
<evidence type="ECO:0000256" key="9">
    <source>
        <dbReference type="ARBA" id="ARBA00049563"/>
    </source>
</evidence>
<evidence type="ECO:0000313" key="15">
    <source>
        <dbReference type="Proteomes" id="UP000031561"/>
    </source>
</evidence>
<evidence type="ECO:0000313" key="14">
    <source>
        <dbReference type="EMBL" id="MCM1984733.1"/>
    </source>
</evidence>
<evidence type="ECO:0000256" key="8">
    <source>
        <dbReference type="ARBA" id="ARBA00022842"/>
    </source>
</evidence>
<organism evidence="14 15">
    <name type="scientific">Lyngbya confervoides BDU141951</name>
    <dbReference type="NCBI Taxonomy" id="1574623"/>
    <lineage>
        <taxon>Bacteria</taxon>
        <taxon>Bacillati</taxon>
        <taxon>Cyanobacteriota</taxon>
        <taxon>Cyanophyceae</taxon>
        <taxon>Oscillatoriophycideae</taxon>
        <taxon>Oscillatoriales</taxon>
        <taxon>Microcoleaceae</taxon>
        <taxon>Lyngbya</taxon>
    </lineage>
</organism>
<sequence>MSPGLIVICGPTATGKSSLAMAIAQKFSLPILSADSRQVYQEFNIGTAKPTLREQQQVPHFLIDLVAPTATLSVAQYQRQAQSLIQQFQDQGIVPLLTGGTGLYIKSITHNLKIPRVAPHPQLRSQLGQWDQAILHHWLQQVDSPSAQRIHPRDRLRTLRALEVFYVTGKPLSQQQGESPVSYPILFLGLDLLDRTQQTQRICDRTHQMFALGWIEEVKGIVERYGPALPLLKTLGYAEILDYLQGRANLPTTQQAIVRHTRQFAKRQRTWFRANPDIHWFDPSAPGAFEKMMESAALFLESTAA</sequence>
<comment type="catalytic activity">
    <reaction evidence="9 10 11">
        <text>adenosine(37) in tRNA + dimethylallyl diphosphate = N(6)-dimethylallyladenosine(37) in tRNA + diphosphate</text>
        <dbReference type="Rhea" id="RHEA:26482"/>
        <dbReference type="Rhea" id="RHEA-COMP:10162"/>
        <dbReference type="Rhea" id="RHEA-COMP:10375"/>
        <dbReference type="ChEBI" id="CHEBI:33019"/>
        <dbReference type="ChEBI" id="CHEBI:57623"/>
        <dbReference type="ChEBI" id="CHEBI:74411"/>
        <dbReference type="ChEBI" id="CHEBI:74415"/>
        <dbReference type="EC" id="2.5.1.75"/>
    </reaction>
</comment>
<comment type="subunit">
    <text evidence="10">Monomer.</text>
</comment>
<comment type="function">
    <text evidence="2 10 12">Catalyzes the transfer of a dimethylallyl group onto the adenine at position 37 in tRNAs that read codons beginning with uridine, leading to the formation of N6-(dimethylallyl)adenosine (i(6)A).</text>
</comment>
<proteinExistence type="inferred from homology"/>
<comment type="similarity">
    <text evidence="3 10 13">Belongs to the IPP transferase family.</text>
</comment>
<feature type="binding site" evidence="10">
    <location>
        <begin position="12"/>
        <end position="17"/>
    </location>
    <ligand>
        <name>substrate</name>
    </ligand>
</feature>
<evidence type="ECO:0000256" key="13">
    <source>
        <dbReference type="RuleBase" id="RU003785"/>
    </source>
</evidence>
<keyword evidence="5 10" id="KW-0819">tRNA processing</keyword>
<dbReference type="HAMAP" id="MF_00185">
    <property type="entry name" value="IPP_trans"/>
    <property type="match status" value="1"/>
</dbReference>
<feature type="region of interest" description="Interaction with substrate tRNA" evidence="10">
    <location>
        <begin position="35"/>
        <end position="38"/>
    </location>
</feature>
<dbReference type="Gene3D" id="1.10.20.140">
    <property type="match status" value="1"/>
</dbReference>
<dbReference type="Gene3D" id="3.40.50.300">
    <property type="entry name" value="P-loop containing nucleotide triphosphate hydrolases"/>
    <property type="match status" value="1"/>
</dbReference>
<feature type="site" description="Interaction with substrate tRNA" evidence="10">
    <location>
        <position position="101"/>
    </location>
</feature>
<evidence type="ECO:0000256" key="11">
    <source>
        <dbReference type="RuleBase" id="RU003783"/>
    </source>
</evidence>
<dbReference type="GO" id="GO:0052381">
    <property type="term" value="F:tRNA dimethylallyltransferase activity"/>
    <property type="evidence" value="ECO:0007669"/>
    <property type="project" value="UniProtKB-UniRule"/>
</dbReference>
<dbReference type="Pfam" id="PF01715">
    <property type="entry name" value="IPPT"/>
    <property type="match status" value="1"/>
</dbReference>
<keyword evidence="15" id="KW-1185">Reference proteome</keyword>
<dbReference type="InterPro" id="IPR018022">
    <property type="entry name" value="IPT"/>
</dbReference>
<protein>
    <recommendedName>
        <fullName evidence="10">tRNA dimethylallyltransferase</fullName>
        <ecNumber evidence="10">2.5.1.75</ecNumber>
    </recommendedName>
    <alternativeName>
        <fullName evidence="10">Dimethylallyl diphosphate:tRNA dimethylallyltransferase</fullName>
        <shortName evidence="10">DMAPP:tRNA dimethylallyltransferase</shortName>
        <shortName evidence="10">DMATase</shortName>
    </alternativeName>
    <alternativeName>
        <fullName evidence="10">Isopentenyl-diphosphate:tRNA isopentenyltransferase</fullName>
        <shortName evidence="10">IPP transferase</shortName>
        <shortName evidence="10">IPPT</shortName>
        <shortName evidence="10">IPTase</shortName>
    </alternativeName>
</protein>
<dbReference type="AlphaFoldDB" id="A0ABD4T8B8"/>
<comment type="caution">
    <text evidence="10">Lacks conserved residue(s) required for the propagation of feature annotation.</text>
</comment>
<evidence type="ECO:0000256" key="3">
    <source>
        <dbReference type="ARBA" id="ARBA00005842"/>
    </source>
</evidence>
<keyword evidence="8 10" id="KW-0460">Magnesium</keyword>
<evidence type="ECO:0000256" key="12">
    <source>
        <dbReference type="RuleBase" id="RU003784"/>
    </source>
</evidence>
<dbReference type="EMBL" id="JTHE03000103">
    <property type="protein sequence ID" value="MCM1984733.1"/>
    <property type="molecule type" value="Genomic_DNA"/>
</dbReference>
<dbReference type="PANTHER" id="PTHR11088">
    <property type="entry name" value="TRNA DIMETHYLALLYLTRANSFERASE"/>
    <property type="match status" value="1"/>
</dbReference>
<keyword evidence="6 10" id="KW-0547">Nucleotide-binding</keyword>
<dbReference type="EC" id="2.5.1.75" evidence="10"/>
<keyword evidence="7 10" id="KW-0067">ATP-binding</keyword>
<comment type="caution">
    <text evidence="14">The sequence shown here is derived from an EMBL/GenBank/DDBJ whole genome shotgun (WGS) entry which is preliminary data.</text>
</comment>
<dbReference type="NCBIfam" id="TIGR00174">
    <property type="entry name" value="miaA"/>
    <property type="match status" value="1"/>
</dbReference>
<dbReference type="Proteomes" id="UP000031561">
    <property type="component" value="Unassembled WGS sequence"/>
</dbReference>
<dbReference type="GO" id="GO:0005524">
    <property type="term" value="F:ATP binding"/>
    <property type="evidence" value="ECO:0007669"/>
    <property type="project" value="UniProtKB-UniRule"/>
</dbReference>
<dbReference type="GO" id="GO:0008033">
    <property type="term" value="P:tRNA processing"/>
    <property type="evidence" value="ECO:0007669"/>
    <property type="project" value="UniProtKB-UniRule"/>
</dbReference>
<name>A0ABD4T8B8_9CYAN</name>
<evidence type="ECO:0000256" key="10">
    <source>
        <dbReference type="HAMAP-Rule" id="MF_00185"/>
    </source>
</evidence>
<evidence type="ECO:0000256" key="2">
    <source>
        <dbReference type="ARBA" id="ARBA00003213"/>
    </source>
</evidence>
<keyword evidence="4 10" id="KW-0808">Transferase</keyword>
<evidence type="ECO:0000256" key="7">
    <source>
        <dbReference type="ARBA" id="ARBA00022840"/>
    </source>
</evidence>
<evidence type="ECO:0000256" key="1">
    <source>
        <dbReference type="ARBA" id="ARBA00001946"/>
    </source>
</evidence>
<comment type="cofactor">
    <cofactor evidence="1 10">
        <name>Mg(2+)</name>
        <dbReference type="ChEBI" id="CHEBI:18420"/>
    </cofactor>
</comment>
<dbReference type="InterPro" id="IPR039657">
    <property type="entry name" value="Dimethylallyltransferase"/>
</dbReference>
<dbReference type="PANTHER" id="PTHR11088:SF60">
    <property type="entry name" value="TRNA DIMETHYLALLYLTRANSFERASE"/>
    <property type="match status" value="1"/>
</dbReference>
<evidence type="ECO:0000256" key="4">
    <source>
        <dbReference type="ARBA" id="ARBA00022679"/>
    </source>
</evidence>
<feature type="binding site" evidence="10">
    <location>
        <begin position="10"/>
        <end position="17"/>
    </location>
    <ligand>
        <name>ATP</name>
        <dbReference type="ChEBI" id="CHEBI:30616"/>
    </ligand>
</feature>
<dbReference type="InterPro" id="IPR027417">
    <property type="entry name" value="P-loop_NTPase"/>
</dbReference>
<gene>
    <name evidence="10 14" type="primary">miaA</name>
    <name evidence="14" type="ORF">QQ91_0018080</name>
</gene>
<dbReference type="RefSeq" id="WP_166276918.1">
    <property type="nucleotide sequence ID" value="NZ_JTHE03000103.1"/>
</dbReference>
<evidence type="ECO:0000256" key="6">
    <source>
        <dbReference type="ARBA" id="ARBA00022741"/>
    </source>
</evidence>
<dbReference type="SUPFAM" id="SSF52540">
    <property type="entry name" value="P-loop containing nucleoside triphosphate hydrolases"/>
    <property type="match status" value="1"/>
</dbReference>
<feature type="site" description="Interaction with substrate tRNA" evidence="10">
    <location>
        <position position="124"/>
    </location>
</feature>